<gene>
    <name evidence="7" type="ORF">GCM10009539_53950</name>
</gene>
<proteinExistence type="inferred from homology"/>
<comment type="caution">
    <text evidence="7">The sequence shown here is derived from an EMBL/GenBank/DDBJ whole genome shotgun (WGS) entry which is preliminary data.</text>
</comment>
<dbReference type="GO" id="GO:0008483">
    <property type="term" value="F:transaminase activity"/>
    <property type="evidence" value="ECO:0007669"/>
    <property type="project" value="UniProtKB-KW"/>
</dbReference>
<accession>A0ABN0UUB8</accession>
<dbReference type="InterPro" id="IPR004839">
    <property type="entry name" value="Aminotransferase_I/II_large"/>
</dbReference>
<dbReference type="Gene3D" id="3.90.1150.10">
    <property type="entry name" value="Aspartate Aminotransferase, domain 1"/>
    <property type="match status" value="1"/>
</dbReference>
<keyword evidence="8" id="KW-1185">Reference proteome</keyword>
<feature type="domain" description="HTH gntR-type" evidence="6">
    <location>
        <begin position="1"/>
        <end position="59"/>
    </location>
</feature>
<evidence type="ECO:0000256" key="1">
    <source>
        <dbReference type="ARBA" id="ARBA00005384"/>
    </source>
</evidence>
<dbReference type="Proteomes" id="UP001500967">
    <property type="component" value="Unassembled WGS sequence"/>
</dbReference>
<reference evidence="7 8" key="1">
    <citation type="journal article" date="2019" name="Int. J. Syst. Evol. Microbiol.">
        <title>The Global Catalogue of Microorganisms (GCM) 10K type strain sequencing project: providing services to taxonomists for standard genome sequencing and annotation.</title>
        <authorList>
            <consortium name="The Broad Institute Genomics Platform"/>
            <consortium name="The Broad Institute Genome Sequencing Center for Infectious Disease"/>
            <person name="Wu L."/>
            <person name="Ma J."/>
        </authorList>
    </citation>
    <scope>NUCLEOTIDE SEQUENCE [LARGE SCALE GENOMIC DNA]</scope>
    <source>
        <strain evidence="7 8">JCM 10425</strain>
    </source>
</reference>
<evidence type="ECO:0000313" key="7">
    <source>
        <dbReference type="EMBL" id="GAA0261541.1"/>
    </source>
</evidence>
<keyword evidence="2" id="KW-0663">Pyridoxal phosphate</keyword>
<dbReference type="SMART" id="SM00345">
    <property type="entry name" value="HTH_GNTR"/>
    <property type="match status" value="1"/>
</dbReference>
<dbReference type="PANTHER" id="PTHR46577">
    <property type="entry name" value="HTH-TYPE TRANSCRIPTIONAL REGULATORY PROTEIN GABR"/>
    <property type="match status" value="1"/>
</dbReference>
<dbReference type="SUPFAM" id="SSF53383">
    <property type="entry name" value="PLP-dependent transferases"/>
    <property type="match status" value="1"/>
</dbReference>
<dbReference type="InterPro" id="IPR036390">
    <property type="entry name" value="WH_DNA-bd_sf"/>
</dbReference>
<sequence length="421" mass="43355">MENGVREGALAPGATLPPVRRLASELGVAPTTVAAAYAILRRRGVVETAGRRGTRIRTRPATAPRTAAVVAIPPGARDLSHGEPDTALLPPLAPVLSRLAPEPYGYADDMVLPAVRALAVRRLESDGVPVEALTLCHGALDAIERSLVTRVRPGDRVAVEDPAWANLLDLLAALGVEPVGVAVDEDGPVPSAVAAAIGRGVTAMVVTSRAHNPTGGAISGSRAAELREVLAGRDVLVIEDDHAAELAGVPLAPLAGATPHWVLVRSVSKPYGPDLRCALLAGDPATVARVDGRRRLGPGWVSRLTQRIVAELWQDPSVDALIAHAAHEYDARRGALLGALRAAGVSATGRTGLNVWVPVTDETAAVTALRDGGIVVAPGSRYRVDTGPGVRITASTLPVADAAEVASAVASAVTARLAPHR</sequence>
<protein>
    <submittedName>
        <fullName evidence="7">Aminotransferase class I/II-fold pyridoxal phosphate-dependent enzyme</fullName>
    </submittedName>
</protein>
<dbReference type="SUPFAM" id="SSF46785">
    <property type="entry name" value="Winged helix' DNA-binding domain"/>
    <property type="match status" value="1"/>
</dbReference>
<dbReference type="InterPro" id="IPR036388">
    <property type="entry name" value="WH-like_DNA-bd_sf"/>
</dbReference>
<dbReference type="Pfam" id="PF00392">
    <property type="entry name" value="GntR"/>
    <property type="match status" value="1"/>
</dbReference>
<dbReference type="InterPro" id="IPR015422">
    <property type="entry name" value="PyrdxlP-dep_Trfase_small"/>
</dbReference>
<evidence type="ECO:0000256" key="4">
    <source>
        <dbReference type="ARBA" id="ARBA00023125"/>
    </source>
</evidence>
<dbReference type="Pfam" id="PF00155">
    <property type="entry name" value="Aminotran_1_2"/>
    <property type="match status" value="1"/>
</dbReference>
<dbReference type="CDD" id="cd00609">
    <property type="entry name" value="AAT_like"/>
    <property type="match status" value="1"/>
</dbReference>
<evidence type="ECO:0000256" key="3">
    <source>
        <dbReference type="ARBA" id="ARBA00023015"/>
    </source>
</evidence>
<dbReference type="InterPro" id="IPR051446">
    <property type="entry name" value="HTH_trans_reg/aminotransferase"/>
</dbReference>
<comment type="similarity">
    <text evidence="1">In the C-terminal section; belongs to the class-I pyridoxal-phosphate-dependent aminotransferase family.</text>
</comment>
<dbReference type="EMBL" id="BAAAGX010000020">
    <property type="protein sequence ID" value="GAA0261541.1"/>
    <property type="molecule type" value="Genomic_DNA"/>
</dbReference>
<organism evidence="7 8">
    <name type="scientific">Cryptosporangium japonicum</name>
    <dbReference type="NCBI Taxonomy" id="80872"/>
    <lineage>
        <taxon>Bacteria</taxon>
        <taxon>Bacillati</taxon>
        <taxon>Actinomycetota</taxon>
        <taxon>Actinomycetes</taxon>
        <taxon>Cryptosporangiales</taxon>
        <taxon>Cryptosporangiaceae</taxon>
        <taxon>Cryptosporangium</taxon>
    </lineage>
</organism>
<evidence type="ECO:0000256" key="5">
    <source>
        <dbReference type="ARBA" id="ARBA00023163"/>
    </source>
</evidence>
<dbReference type="InterPro" id="IPR000524">
    <property type="entry name" value="Tscrpt_reg_HTH_GntR"/>
</dbReference>
<dbReference type="InterPro" id="IPR015421">
    <property type="entry name" value="PyrdxlP-dep_Trfase_major"/>
</dbReference>
<keyword evidence="5" id="KW-0804">Transcription</keyword>
<keyword evidence="3" id="KW-0805">Transcription regulation</keyword>
<keyword evidence="4" id="KW-0238">DNA-binding</keyword>
<keyword evidence="7" id="KW-0808">Transferase</keyword>
<dbReference type="PROSITE" id="PS50949">
    <property type="entry name" value="HTH_GNTR"/>
    <property type="match status" value="1"/>
</dbReference>
<name>A0ABN0UUB8_9ACTN</name>
<dbReference type="PANTHER" id="PTHR46577:SF1">
    <property type="entry name" value="HTH-TYPE TRANSCRIPTIONAL REGULATORY PROTEIN GABR"/>
    <property type="match status" value="1"/>
</dbReference>
<keyword evidence="7" id="KW-0032">Aminotransferase</keyword>
<dbReference type="Gene3D" id="3.40.640.10">
    <property type="entry name" value="Type I PLP-dependent aspartate aminotransferase-like (Major domain)"/>
    <property type="match status" value="1"/>
</dbReference>
<evidence type="ECO:0000313" key="8">
    <source>
        <dbReference type="Proteomes" id="UP001500967"/>
    </source>
</evidence>
<dbReference type="Gene3D" id="1.10.10.10">
    <property type="entry name" value="Winged helix-like DNA-binding domain superfamily/Winged helix DNA-binding domain"/>
    <property type="match status" value="1"/>
</dbReference>
<evidence type="ECO:0000256" key="2">
    <source>
        <dbReference type="ARBA" id="ARBA00022898"/>
    </source>
</evidence>
<dbReference type="InterPro" id="IPR015424">
    <property type="entry name" value="PyrdxlP-dep_Trfase"/>
</dbReference>
<evidence type="ECO:0000259" key="6">
    <source>
        <dbReference type="PROSITE" id="PS50949"/>
    </source>
</evidence>